<sequence>MKCEKFKVRLKTKQPKIKVKLSKKEQNCEDLILPNLLLIYNLAKT</sequence>
<gene>
    <name evidence="1" type="ORF">NCTC10839_01501</name>
</gene>
<dbReference type="AlphaFoldDB" id="A0A2X4R6X9"/>
<protein>
    <submittedName>
        <fullName evidence="1">Uncharacterized protein</fullName>
    </submittedName>
</protein>
<evidence type="ECO:0000313" key="1">
    <source>
        <dbReference type="EMBL" id="SQH97581.1"/>
    </source>
</evidence>
<proteinExistence type="predicted"/>
<dbReference type="KEGG" id="hhz:NCTC10839_01501"/>
<name>A0A2X4R6X9_HAEHA</name>
<reference evidence="1 2" key="1">
    <citation type="submission" date="2018-06" db="EMBL/GenBank/DDBJ databases">
        <authorList>
            <consortium name="Pathogen Informatics"/>
            <person name="Doyle S."/>
        </authorList>
    </citation>
    <scope>NUCLEOTIDE SEQUENCE [LARGE SCALE GENOMIC DNA]</scope>
    <source>
        <strain evidence="1 2">NCTC10839</strain>
    </source>
</reference>
<organism evidence="1 2">
    <name type="scientific">Haemophilus haemolyticus</name>
    <dbReference type="NCBI Taxonomy" id="726"/>
    <lineage>
        <taxon>Bacteria</taxon>
        <taxon>Pseudomonadati</taxon>
        <taxon>Pseudomonadota</taxon>
        <taxon>Gammaproteobacteria</taxon>
        <taxon>Pasteurellales</taxon>
        <taxon>Pasteurellaceae</taxon>
        <taxon>Haemophilus</taxon>
    </lineage>
</organism>
<dbReference type="Proteomes" id="UP000248808">
    <property type="component" value="Chromosome 1"/>
</dbReference>
<evidence type="ECO:0000313" key="2">
    <source>
        <dbReference type="Proteomes" id="UP000248808"/>
    </source>
</evidence>
<dbReference type="EMBL" id="LS483458">
    <property type="protein sequence ID" value="SQH97581.1"/>
    <property type="molecule type" value="Genomic_DNA"/>
</dbReference>
<accession>A0A2X4R6X9</accession>